<protein>
    <recommendedName>
        <fullName evidence="4">Methyl-accepting transducer domain-containing protein</fullName>
    </recommendedName>
</protein>
<keyword evidence="3" id="KW-0812">Transmembrane</keyword>
<dbReference type="PANTHER" id="PTHR32089:SF112">
    <property type="entry name" value="LYSOZYME-LIKE PROTEIN-RELATED"/>
    <property type="match status" value="1"/>
</dbReference>
<name>A0A1C0YTT1_9BACL</name>
<accession>A0A1C0YTT1</accession>
<feature type="transmembrane region" description="Helical" evidence="3">
    <location>
        <begin position="42"/>
        <end position="59"/>
    </location>
</feature>
<evidence type="ECO:0000256" key="1">
    <source>
        <dbReference type="ARBA" id="ARBA00023224"/>
    </source>
</evidence>
<dbReference type="SUPFAM" id="SSF58104">
    <property type="entry name" value="Methyl-accepting chemotaxis protein (MCP) signaling domain"/>
    <property type="match status" value="1"/>
</dbReference>
<keyword evidence="6" id="KW-1185">Reference proteome</keyword>
<dbReference type="SMART" id="SM00283">
    <property type="entry name" value="MA"/>
    <property type="match status" value="1"/>
</dbReference>
<comment type="caution">
    <text evidence="5">The sequence shown here is derived from an EMBL/GenBank/DDBJ whole genome shotgun (WGS) entry which is preliminary data.</text>
</comment>
<dbReference type="InterPro" id="IPR004089">
    <property type="entry name" value="MCPsignal_dom"/>
</dbReference>
<reference evidence="5 6" key="1">
    <citation type="submission" date="2016-07" db="EMBL/GenBank/DDBJ databases">
        <title>Caryophanon latum genome sequencing.</title>
        <authorList>
            <person name="Verma A."/>
            <person name="Pal Y."/>
            <person name="Krishnamurthi S."/>
        </authorList>
    </citation>
    <scope>NUCLEOTIDE SEQUENCE [LARGE SCALE GENOMIC DNA]</scope>
    <source>
        <strain evidence="5 6">DSM 14151</strain>
    </source>
</reference>
<dbReference type="Gene3D" id="1.10.287.950">
    <property type="entry name" value="Methyl-accepting chemotaxis protein"/>
    <property type="match status" value="1"/>
</dbReference>
<evidence type="ECO:0000259" key="4">
    <source>
        <dbReference type="PROSITE" id="PS50111"/>
    </source>
</evidence>
<dbReference type="GO" id="GO:0007165">
    <property type="term" value="P:signal transduction"/>
    <property type="evidence" value="ECO:0007669"/>
    <property type="project" value="UniProtKB-KW"/>
</dbReference>
<keyword evidence="3" id="KW-0472">Membrane</keyword>
<evidence type="ECO:0000256" key="2">
    <source>
        <dbReference type="PROSITE-ProRule" id="PRU00284"/>
    </source>
</evidence>
<feature type="transmembrane region" description="Helical" evidence="3">
    <location>
        <begin position="17"/>
        <end position="36"/>
    </location>
</feature>
<dbReference type="OrthoDB" id="242546at2"/>
<evidence type="ECO:0000256" key="3">
    <source>
        <dbReference type="SAM" id="Phobius"/>
    </source>
</evidence>
<dbReference type="Pfam" id="PF00015">
    <property type="entry name" value="MCPsignal"/>
    <property type="match status" value="1"/>
</dbReference>
<dbReference type="PROSITE" id="PS50111">
    <property type="entry name" value="CHEMOTAXIS_TRANSDUC_2"/>
    <property type="match status" value="1"/>
</dbReference>
<dbReference type="Proteomes" id="UP000093482">
    <property type="component" value="Unassembled WGS sequence"/>
</dbReference>
<gene>
    <name evidence="5" type="ORF">A6K76_10995</name>
</gene>
<feature type="domain" description="Methyl-accepting transducer" evidence="4">
    <location>
        <begin position="207"/>
        <end position="443"/>
    </location>
</feature>
<sequence>MHFQELYKLDVQRKNRVGYTVLMITFLLGLIVNLLIQTPGYVVPSIALSSVILTVAFLLQRRNEKMQQAFAFVMVTTLFFVTAGSILSGLVEAGTLILPFFYLFIASLSNRQRVLLYTSVLTFGSLAWIQLEGTGTIVARLENAYLLATLAIVCIHFQIKFANELFRRTADAYEQMAQVVETQSAQNVKLEQAVMAITTNLQDVKQENDHTLHAQQHMMQAMADVQHDARTQSAHITGVVESTQSTQERITAMMEKLERVVASANDAGKTAADGKDVMQQMKAQIDHFREFFDDLRRTFDNLSTKITETNTLANSIKEITDQTNLLALNASIEAARAGDAGKGFSVVAEEIRKLAHMTDETLLKINTNLDEVNVYNETARTKLHGGVDTVHTQVETTDKTAETFETLFVMMERFTRELQAFAADTTQIETNAADIYARSEAFSTLFENSSAILTTMSATLEQMIATQHTSTATIRATYDEAQSIMT</sequence>
<dbReference type="RefSeq" id="WP_066464580.1">
    <property type="nucleotide sequence ID" value="NZ_MATO01000036.1"/>
</dbReference>
<dbReference type="AlphaFoldDB" id="A0A1C0YTT1"/>
<feature type="transmembrane region" description="Helical" evidence="3">
    <location>
        <begin position="71"/>
        <end position="102"/>
    </location>
</feature>
<organism evidence="5 6">
    <name type="scientific">Caryophanon latum</name>
    <dbReference type="NCBI Taxonomy" id="33977"/>
    <lineage>
        <taxon>Bacteria</taxon>
        <taxon>Bacillati</taxon>
        <taxon>Bacillota</taxon>
        <taxon>Bacilli</taxon>
        <taxon>Bacillales</taxon>
        <taxon>Caryophanaceae</taxon>
        <taxon>Caryophanon</taxon>
    </lineage>
</organism>
<dbReference type="EMBL" id="MATO01000036">
    <property type="protein sequence ID" value="OCS90576.1"/>
    <property type="molecule type" value="Genomic_DNA"/>
</dbReference>
<keyword evidence="3" id="KW-1133">Transmembrane helix</keyword>
<dbReference type="GO" id="GO:0016020">
    <property type="term" value="C:membrane"/>
    <property type="evidence" value="ECO:0007669"/>
    <property type="project" value="InterPro"/>
</dbReference>
<evidence type="ECO:0000313" key="6">
    <source>
        <dbReference type="Proteomes" id="UP000093482"/>
    </source>
</evidence>
<dbReference type="PANTHER" id="PTHR32089">
    <property type="entry name" value="METHYL-ACCEPTING CHEMOTAXIS PROTEIN MCPB"/>
    <property type="match status" value="1"/>
</dbReference>
<keyword evidence="1 2" id="KW-0807">Transducer</keyword>
<evidence type="ECO:0000313" key="5">
    <source>
        <dbReference type="EMBL" id="OCS90576.1"/>
    </source>
</evidence>
<proteinExistence type="predicted"/>